<evidence type="ECO:0000256" key="1">
    <source>
        <dbReference type="ARBA" id="ARBA00022603"/>
    </source>
</evidence>
<dbReference type="PRINTS" id="PR00996">
    <property type="entry name" value="CHERMTFRASE"/>
</dbReference>
<keyword evidence="1" id="KW-0489">Methyltransferase</keyword>
<dbReference type="SUPFAM" id="SSF53335">
    <property type="entry name" value="S-adenosyl-L-methionine-dependent methyltransferases"/>
    <property type="match status" value="1"/>
</dbReference>
<dbReference type="PROSITE" id="PS50123">
    <property type="entry name" value="CHER"/>
    <property type="match status" value="1"/>
</dbReference>
<evidence type="ECO:0000313" key="7">
    <source>
        <dbReference type="EMBL" id="MBT8768558.1"/>
    </source>
</evidence>
<dbReference type="Gene3D" id="1.25.40.10">
    <property type="entry name" value="Tetratricopeptide repeat domain"/>
    <property type="match status" value="1"/>
</dbReference>
<dbReference type="CDD" id="cd02440">
    <property type="entry name" value="AdoMet_MTases"/>
    <property type="match status" value="1"/>
</dbReference>
<dbReference type="InterPro" id="IPR022642">
    <property type="entry name" value="CheR_C"/>
</dbReference>
<protein>
    <submittedName>
        <fullName evidence="7">Chemotaxis protein CheR</fullName>
    </submittedName>
</protein>
<dbReference type="PROSITE" id="PS50005">
    <property type="entry name" value="TPR"/>
    <property type="match status" value="1"/>
</dbReference>
<evidence type="ECO:0000256" key="3">
    <source>
        <dbReference type="ARBA" id="ARBA00022691"/>
    </source>
</evidence>
<dbReference type="InterPro" id="IPR029063">
    <property type="entry name" value="SAM-dependent_MTases_sf"/>
</dbReference>
<accession>A0ABS5XLI7</accession>
<dbReference type="InterPro" id="IPR000780">
    <property type="entry name" value="CheR_MeTrfase"/>
</dbReference>
<dbReference type="Gene3D" id="3.40.50.150">
    <property type="entry name" value="Vaccinia Virus protein VP39"/>
    <property type="match status" value="1"/>
</dbReference>
<keyword evidence="2" id="KW-0808">Transferase</keyword>
<feature type="region of interest" description="Disordered" evidence="5">
    <location>
        <begin position="268"/>
        <end position="296"/>
    </location>
</feature>
<keyword evidence="3" id="KW-0949">S-adenosyl-L-methionine</keyword>
<dbReference type="RefSeq" id="WP_215379025.1">
    <property type="nucleotide sequence ID" value="NZ_JAGTIS010000014.1"/>
</dbReference>
<keyword evidence="8" id="KW-1185">Reference proteome</keyword>
<dbReference type="PANTHER" id="PTHR24422">
    <property type="entry name" value="CHEMOTAXIS PROTEIN METHYLTRANSFERASE"/>
    <property type="match status" value="1"/>
</dbReference>
<evidence type="ECO:0000256" key="4">
    <source>
        <dbReference type="PROSITE-ProRule" id="PRU00339"/>
    </source>
</evidence>
<comment type="caution">
    <text evidence="7">The sequence shown here is derived from an EMBL/GenBank/DDBJ whole genome shotgun (WGS) entry which is preliminary data.</text>
</comment>
<organism evidence="7 8">
    <name type="scientific">Metapseudomonas boanensis</name>
    <dbReference type="NCBI Taxonomy" id="2822138"/>
    <lineage>
        <taxon>Bacteria</taxon>
        <taxon>Pseudomonadati</taxon>
        <taxon>Pseudomonadota</taxon>
        <taxon>Gammaproteobacteria</taxon>
        <taxon>Pseudomonadales</taxon>
        <taxon>Pseudomonadaceae</taxon>
        <taxon>Metapseudomonas</taxon>
    </lineage>
</organism>
<feature type="repeat" description="TPR" evidence="4">
    <location>
        <begin position="344"/>
        <end position="377"/>
    </location>
</feature>
<proteinExistence type="predicted"/>
<evidence type="ECO:0000256" key="5">
    <source>
        <dbReference type="SAM" id="MobiDB-lite"/>
    </source>
</evidence>
<feature type="domain" description="CheR-type methyltransferase" evidence="6">
    <location>
        <begin position="1"/>
        <end position="264"/>
    </location>
</feature>
<gene>
    <name evidence="7" type="ORF">J7302_20825</name>
</gene>
<dbReference type="InterPro" id="IPR011990">
    <property type="entry name" value="TPR-like_helical_dom_sf"/>
</dbReference>
<reference evidence="7 8" key="1">
    <citation type="submission" date="2021-04" db="EMBL/GenBank/DDBJ databases">
        <title>Pseudomonas boanensis sp. nov., a bacterium isolated from river water used for household purposes in Boane District, Mozambique.</title>
        <authorList>
            <person name="Nicklasson M."/>
            <person name="Martin-Rodriguez A.J."/>
            <person name="Thorell K."/>
            <person name="Neves L."/>
            <person name="Mussagy A."/>
            <person name="Rydberg H.A."/>
            <person name="Hernroth B."/>
            <person name="Svensson-Stadler L."/>
            <person name="Sjoling A."/>
        </authorList>
    </citation>
    <scope>NUCLEOTIDE SEQUENCE [LARGE SCALE GENOMIC DNA]</scope>
    <source>
        <strain evidence="7 8">DB1</strain>
    </source>
</reference>
<sequence length="413" mass="44995">MTERFEAFLKGRIGLDAESVGRVVIERAVRQRMAASGYVDIDRYWLSLNASAGEQQALVEAVVVPETWFFRYPESFAALATLAVERLPTLSPGRPLRILSLPCSTGEEPYSIVMALLDAGLAPGLFQVDAVDVSERVLASARAALYGRNSFRGEELGFRERHFIPFGDGFSLAQEVIGKVRFMRGNLLEPGLLAGEAPYDFVFCRNLLIYFDRPTQASVLEVLKRLMRPDGAMFIGPAEAGLLSQSDMEALGIAHAFVFQRAKARPASKSARPGPAVARLEPPTPRVVPMATPRPRATLPASVPKPVVIENSSLETIAALANAGHSEEARAACERHLAAHGPSAEVFYWFGLLSDVAGRGDEALDYYRKTLYLQPQHAEALAHLSTLLAARGDLAGARRLQERASRGVNNNGR</sequence>
<name>A0ABS5XLI7_9GAMM</name>
<dbReference type="EMBL" id="JAGTIS010000014">
    <property type="protein sequence ID" value="MBT8768558.1"/>
    <property type="molecule type" value="Genomic_DNA"/>
</dbReference>
<dbReference type="SUPFAM" id="SSF48452">
    <property type="entry name" value="TPR-like"/>
    <property type="match status" value="1"/>
</dbReference>
<keyword evidence="4" id="KW-0802">TPR repeat</keyword>
<dbReference type="InterPro" id="IPR050903">
    <property type="entry name" value="Bact_Chemotaxis_MeTrfase"/>
</dbReference>
<dbReference type="SMART" id="SM00138">
    <property type="entry name" value="MeTrc"/>
    <property type="match status" value="1"/>
</dbReference>
<evidence type="ECO:0000313" key="8">
    <source>
        <dbReference type="Proteomes" id="UP001519667"/>
    </source>
</evidence>
<dbReference type="Pfam" id="PF01739">
    <property type="entry name" value="CheR"/>
    <property type="match status" value="1"/>
</dbReference>
<evidence type="ECO:0000259" key="6">
    <source>
        <dbReference type="PROSITE" id="PS50123"/>
    </source>
</evidence>
<dbReference type="Proteomes" id="UP001519667">
    <property type="component" value="Unassembled WGS sequence"/>
</dbReference>
<dbReference type="PANTHER" id="PTHR24422:SF19">
    <property type="entry name" value="CHEMOTAXIS PROTEIN METHYLTRANSFERASE"/>
    <property type="match status" value="1"/>
</dbReference>
<dbReference type="InterPro" id="IPR019734">
    <property type="entry name" value="TPR_rpt"/>
</dbReference>
<evidence type="ECO:0000256" key="2">
    <source>
        <dbReference type="ARBA" id="ARBA00022679"/>
    </source>
</evidence>